<evidence type="ECO:0000313" key="2">
    <source>
        <dbReference type="Proteomes" id="UP001482620"/>
    </source>
</evidence>
<reference evidence="1 2" key="1">
    <citation type="submission" date="2021-06" db="EMBL/GenBank/DDBJ databases">
        <authorList>
            <person name="Palmer J.M."/>
        </authorList>
    </citation>
    <scope>NUCLEOTIDE SEQUENCE [LARGE SCALE GENOMIC DNA]</scope>
    <source>
        <strain evidence="2">if_2019</strain>
        <tissue evidence="1">Muscle</tissue>
    </source>
</reference>
<evidence type="ECO:0000313" key="1">
    <source>
        <dbReference type="EMBL" id="MEQ2242737.1"/>
    </source>
</evidence>
<comment type="caution">
    <text evidence="1">The sequence shown here is derived from an EMBL/GenBank/DDBJ whole genome shotgun (WGS) entry which is preliminary data.</text>
</comment>
<organism evidence="1 2">
    <name type="scientific">Ilyodon furcidens</name>
    <name type="common">goldbreast splitfin</name>
    <dbReference type="NCBI Taxonomy" id="33524"/>
    <lineage>
        <taxon>Eukaryota</taxon>
        <taxon>Metazoa</taxon>
        <taxon>Chordata</taxon>
        <taxon>Craniata</taxon>
        <taxon>Vertebrata</taxon>
        <taxon>Euteleostomi</taxon>
        <taxon>Actinopterygii</taxon>
        <taxon>Neopterygii</taxon>
        <taxon>Teleostei</taxon>
        <taxon>Neoteleostei</taxon>
        <taxon>Acanthomorphata</taxon>
        <taxon>Ovalentaria</taxon>
        <taxon>Atherinomorphae</taxon>
        <taxon>Cyprinodontiformes</taxon>
        <taxon>Goodeidae</taxon>
        <taxon>Ilyodon</taxon>
    </lineage>
</organism>
<dbReference type="EMBL" id="JAHRIQ010068924">
    <property type="protein sequence ID" value="MEQ2242737.1"/>
    <property type="molecule type" value="Genomic_DNA"/>
</dbReference>
<name>A0ABV0UG47_9TELE</name>
<protein>
    <submittedName>
        <fullName evidence="1">Uncharacterized protein</fullName>
    </submittedName>
</protein>
<accession>A0ABV0UG47</accession>
<dbReference type="Proteomes" id="UP001482620">
    <property type="component" value="Unassembled WGS sequence"/>
</dbReference>
<gene>
    <name evidence="1" type="ORF">ILYODFUR_039072</name>
</gene>
<proteinExistence type="predicted"/>
<keyword evidence="2" id="KW-1185">Reference proteome</keyword>
<sequence length="136" mass="14613">MVISHPSRRGKNEPLIDSITQGGKLISLDIEPLWVSTCAGCRRGLRSVNKSPDLLVSERQKFACELLSLQICASVALSFETGGKWPQNSPSQPVYTPSDVRAATSVELCMSKCATKMDGPNIPSPLGSKGVINRSL</sequence>